<protein>
    <recommendedName>
        <fullName evidence="3">DUF805 domain-containing protein</fullName>
    </recommendedName>
</protein>
<sequence>MDDRHIDDRVSPQLALRALVHSLRFDGRSTQSEVVSFWLFGILANLLVHLSAPVLDLIMPSALYRGFDLIWSFVLGWPYFPLLVRRLHDQDRSGGWVMLWGLIVIACTMLLMLPKEADGYGLSISLFGFHRSLAWTPVTTPLLLGLMMVSIAILILYVLPGTLGTNRYGPDPRVEPELPQSTIPL</sequence>
<feature type="transmembrane region" description="Helical" evidence="1">
    <location>
        <begin position="96"/>
        <end position="114"/>
    </location>
</feature>
<keyword evidence="1" id="KW-0472">Membrane</keyword>
<proteinExistence type="predicted"/>
<evidence type="ECO:0000313" key="2">
    <source>
        <dbReference type="EMBL" id="CUS43058.1"/>
    </source>
</evidence>
<feature type="transmembrane region" description="Helical" evidence="1">
    <location>
        <begin position="134"/>
        <end position="159"/>
    </location>
</feature>
<feature type="transmembrane region" description="Helical" evidence="1">
    <location>
        <begin position="34"/>
        <end position="52"/>
    </location>
</feature>
<dbReference type="PANTHER" id="PTHR34980">
    <property type="entry name" value="INNER MEMBRANE PROTEIN-RELATED-RELATED"/>
    <property type="match status" value="1"/>
</dbReference>
<gene>
    <name evidence="2" type="ORF">MGWOODY_Smn3325</name>
</gene>
<dbReference type="EMBL" id="CZQE01000002">
    <property type="protein sequence ID" value="CUS43058.1"/>
    <property type="molecule type" value="Genomic_DNA"/>
</dbReference>
<accession>A0A160TGI0</accession>
<keyword evidence="1" id="KW-1133">Transmembrane helix</keyword>
<feature type="transmembrane region" description="Helical" evidence="1">
    <location>
        <begin position="64"/>
        <end position="84"/>
    </location>
</feature>
<dbReference type="PANTHER" id="PTHR34980:SF2">
    <property type="entry name" value="INNER MEMBRANE PROTEIN YHAH-RELATED"/>
    <property type="match status" value="1"/>
</dbReference>
<dbReference type="GO" id="GO:0005886">
    <property type="term" value="C:plasma membrane"/>
    <property type="evidence" value="ECO:0007669"/>
    <property type="project" value="TreeGrafter"/>
</dbReference>
<keyword evidence="1" id="KW-0812">Transmembrane</keyword>
<dbReference type="InterPro" id="IPR008523">
    <property type="entry name" value="DUF805"/>
</dbReference>
<evidence type="ECO:0008006" key="3">
    <source>
        <dbReference type="Google" id="ProtNLM"/>
    </source>
</evidence>
<name>A0A160TGI0_9ZZZZ</name>
<dbReference type="Pfam" id="PF05656">
    <property type="entry name" value="DUF805"/>
    <property type="match status" value="1"/>
</dbReference>
<organism evidence="2">
    <name type="scientific">hydrothermal vent metagenome</name>
    <dbReference type="NCBI Taxonomy" id="652676"/>
    <lineage>
        <taxon>unclassified sequences</taxon>
        <taxon>metagenomes</taxon>
        <taxon>ecological metagenomes</taxon>
    </lineage>
</organism>
<reference evidence="2" key="1">
    <citation type="submission" date="2015-10" db="EMBL/GenBank/DDBJ databases">
        <authorList>
            <person name="Gilbert D.G."/>
        </authorList>
    </citation>
    <scope>NUCLEOTIDE SEQUENCE</scope>
</reference>
<dbReference type="AlphaFoldDB" id="A0A160TGI0"/>
<evidence type="ECO:0000256" key="1">
    <source>
        <dbReference type="SAM" id="Phobius"/>
    </source>
</evidence>